<gene>
    <name evidence="3" type="ORF">CUN85_05390</name>
</gene>
<dbReference type="GO" id="GO:0016020">
    <property type="term" value="C:membrane"/>
    <property type="evidence" value="ECO:0007669"/>
    <property type="project" value="InterPro"/>
</dbReference>
<feature type="transmembrane region" description="Helical" evidence="1">
    <location>
        <begin position="64"/>
        <end position="85"/>
    </location>
</feature>
<feature type="transmembrane region" description="Helical" evidence="1">
    <location>
        <begin position="232"/>
        <end position="254"/>
    </location>
</feature>
<dbReference type="PANTHER" id="PTHR22911">
    <property type="entry name" value="ACYL-MALONYL CONDENSING ENZYME-RELATED"/>
    <property type="match status" value="1"/>
</dbReference>
<feature type="transmembrane region" description="Helical" evidence="1">
    <location>
        <begin position="172"/>
        <end position="195"/>
    </location>
</feature>
<feature type="transmembrane region" description="Helical" evidence="1">
    <location>
        <begin position="117"/>
        <end position="134"/>
    </location>
</feature>
<keyword evidence="1" id="KW-0472">Membrane</keyword>
<dbReference type="EMBL" id="PGGK01000004">
    <property type="protein sequence ID" value="TGC09789.1"/>
    <property type="molecule type" value="Genomic_DNA"/>
</dbReference>
<dbReference type="Gene3D" id="1.10.3730.20">
    <property type="match status" value="2"/>
</dbReference>
<feature type="transmembrane region" description="Helical" evidence="1">
    <location>
        <begin position="6"/>
        <end position="26"/>
    </location>
</feature>
<sequence length="277" mass="28990">MELSTVIFGLGAAACWGAGDFCGGIATKRSGALAVAIVSQIVGALLLASSALIIGEVVPSMQDILWGALGGISGGIGILALYHALSASKMGVVAPVAAVSSAIIPVTFGIALEGLPANSQILGFIFAFIGVWFISREEDGSKINLYNLRLPLVAGLGFGLFMIFIDRIQGDAILWPLVGARIASLIMFCLAAIYMKKTKVPVITYFPLMIFAGVLDTGGNLFYALAAQAGRLDIAAVLTSLYPALTVLMAWILLKERLAQRQWLGVLSVMMAVVLIA</sequence>
<organism evidence="3 4">
    <name type="scientific">Methanolobus halotolerans</name>
    <dbReference type="NCBI Taxonomy" id="2052935"/>
    <lineage>
        <taxon>Archaea</taxon>
        <taxon>Methanobacteriati</taxon>
        <taxon>Methanobacteriota</taxon>
        <taxon>Stenosarchaea group</taxon>
        <taxon>Methanomicrobia</taxon>
        <taxon>Methanosarcinales</taxon>
        <taxon>Methanosarcinaceae</taxon>
        <taxon>Methanolobus</taxon>
    </lineage>
</organism>
<dbReference type="OrthoDB" id="142253at2157"/>
<evidence type="ECO:0000256" key="1">
    <source>
        <dbReference type="SAM" id="Phobius"/>
    </source>
</evidence>
<evidence type="ECO:0000259" key="2">
    <source>
        <dbReference type="Pfam" id="PF00892"/>
    </source>
</evidence>
<protein>
    <submittedName>
        <fullName evidence="3">EamA family transporter</fullName>
    </submittedName>
</protein>
<accession>A0A4E0PY43</accession>
<feature type="transmembrane region" description="Helical" evidence="1">
    <location>
        <begin position="202"/>
        <end position="226"/>
    </location>
</feature>
<feature type="domain" description="EamA" evidence="2">
    <location>
        <begin position="4"/>
        <end position="135"/>
    </location>
</feature>
<feature type="transmembrane region" description="Helical" evidence="1">
    <location>
        <begin position="92"/>
        <end position="111"/>
    </location>
</feature>
<dbReference type="PANTHER" id="PTHR22911:SF137">
    <property type="entry name" value="SOLUTE CARRIER FAMILY 35 MEMBER G2-RELATED"/>
    <property type="match status" value="1"/>
</dbReference>
<comment type="caution">
    <text evidence="3">The sequence shown here is derived from an EMBL/GenBank/DDBJ whole genome shotgun (WGS) entry which is preliminary data.</text>
</comment>
<dbReference type="InterPro" id="IPR000620">
    <property type="entry name" value="EamA_dom"/>
</dbReference>
<evidence type="ECO:0000313" key="3">
    <source>
        <dbReference type="EMBL" id="TGC09789.1"/>
    </source>
</evidence>
<proteinExistence type="predicted"/>
<keyword evidence="4" id="KW-1185">Reference proteome</keyword>
<dbReference type="Proteomes" id="UP000297295">
    <property type="component" value="Unassembled WGS sequence"/>
</dbReference>
<reference evidence="3 4" key="1">
    <citation type="submission" date="2017-11" db="EMBL/GenBank/DDBJ databases">
        <title>Isolation and Characterization of Methanogenic Archaea from Saline Meromictic Lake at Siberia.</title>
        <authorList>
            <person name="Shen Y."/>
            <person name="Huang H.-H."/>
            <person name="Lai M.-C."/>
            <person name="Chen S.-C."/>
        </authorList>
    </citation>
    <scope>NUCLEOTIDE SEQUENCE [LARGE SCALE GENOMIC DNA]</scope>
    <source>
        <strain evidence="3 4">SY-01</strain>
    </source>
</reference>
<dbReference type="AlphaFoldDB" id="A0A4E0PY43"/>
<name>A0A4E0PY43_9EURY</name>
<keyword evidence="1" id="KW-0812">Transmembrane</keyword>
<dbReference type="SUPFAM" id="SSF103481">
    <property type="entry name" value="Multidrug resistance efflux transporter EmrE"/>
    <property type="match status" value="1"/>
</dbReference>
<feature type="transmembrane region" description="Helical" evidence="1">
    <location>
        <begin position="33"/>
        <end position="58"/>
    </location>
</feature>
<feature type="domain" description="EamA" evidence="2">
    <location>
        <begin position="152"/>
        <end position="276"/>
    </location>
</feature>
<dbReference type="Pfam" id="PF00892">
    <property type="entry name" value="EamA"/>
    <property type="match status" value="2"/>
</dbReference>
<evidence type="ECO:0000313" key="4">
    <source>
        <dbReference type="Proteomes" id="UP000297295"/>
    </source>
</evidence>
<dbReference type="InterPro" id="IPR037185">
    <property type="entry name" value="EmrE-like"/>
</dbReference>
<dbReference type="RefSeq" id="WP_135389305.1">
    <property type="nucleotide sequence ID" value="NZ_PGGK01000004.1"/>
</dbReference>
<keyword evidence="1" id="KW-1133">Transmembrane helix</keyword>
<feature type="transmembrane region" description="Helical" evidence="1">
    <location>
        <begin position="146"/>
        <end position="166"/>
    </location>
</feature>